<name>V4PZY3_9CAUL</name>
<dbReference type="PANTHER" id="PTHR42686:SF1">
    <property type="entry name" value="GH17980P-RELATED"/>
    <property type="match status" value="1"/>
</dbReference>
<feature type="domain" description="NADP-dependent oxidoreductase" evidence="1">
    <location>
        <begin position="16"/>
        <end position="243"/>
    </location>
</feature>
<dbReference type="OrthoDB" id="9768851at2"/>
<evidence type="ECO:0000313" key="3">
    <source>
        <dbReference type="Proteomes" id="UP000017837"/>
    </source>
</evidence>
<dbReference type="eggNOG" id="COG0667">
    <property type="taxonomic scope" value="Bacteria"/>
</dbReference>
<gene>
    <name evidence="2" type="ORF">ABENE_10635</name>
</gene>
<dbReference type="InterPro" id="IPR036812">
    <property type="entry name" value="NAD(P)_OxRdtase_dom_sf"/>
</dbReference>
<dbReference type="SUPFAM" id="SSF51430">
    <property type="entry name" value="NAD(P)-linked oxidoreductase"/>
    <property type="match status" value="1"/>
</dbReference>
<proteinExistence type="predicted"/>
<dbReference type="Proteomes" id="UP000017837">
    <property type="component" value="Unassembled WGS sequence"/>
</dbReference>
<protein>
    <recommendedName>
        <fullName evidence="1">NADP-dependent oxidoreductase domain-containing protein</fullName>
    </recommendedName>
</protein>
<evidence type="ECO:0000313" key="2">
    <source>
        <dbReference type="EMBL" id="ESQ91105.1"/>
    </source>
</evidence>
<dbReference type="AlphaFoldDB" id="V4PZY3"/>
<dbReference type="PANTHER" id="PTHR42686">
    <property type="entry name" value="GH17980P-RELATED"/>
    <property type="match status" value="1"/>
</dbReference>
<keyword evidence="3" id="KW-1185">Reference proteome</keyword>
<dbReference type="Pfam" id="PF00248">
    <property type="entry name" value="Aldo_ket_red"/>
    <property type="match status" value="1"/>
</dbReference>
<dbReference type="CDD" id="cd19099">
    <property type="entry name" value="AKR_unchar"/>
    <property type="match status" value="1"/>
</dbReference>
<dbReference type="PATRIC" id="fig|1121022.4.peg.2150"/>
<evidence type="ECO:0000259" key="1">
    <source>
        <dbReference type="Pfam" id="PF00248"/>
    </source>
</evidence>
<accession>V4PZY3</accession>
<dbReference type="STRING" id="1121022.GCA_000376105_02979"/>
<comment type="caution">
    <text evidence="2">The sequence shown here is derived from an EMBL/GenBank/DDBJ whole genome shotgun (WGS) entry which is preliminary data.</text>
</comment>
<dbReference type="GO" id="GO:0005829">
    <property type="term" value="C:cytosol"/>
    <property type="evidence" value="ECO:0007669"/>
    <property type="project" value="TreeGrafter"/>
</dbReference>
<dbReference type="InterPro" id="IPR023210">
    <property type="entry name" value="NADP_OxRdtase_dom"/>
</dbReference>
<sequence>MNCKRAFGASELLVSPIGLGCSRLGSVLGARHEKSEELIKVALDNGINFFDTSNIYAQGESERILGKVTKGVPDVVICTKVGKYLPLAKQLIVPFKPIISFLASKNKAVRGGVRQARSNGLPSDWNPAKIRKSVESSLRRLQRDHVHVLMLHSPPHEFLQRGDAIGALASLKAEGKIGVIGVSVDDPVAAQVALDDNRVEALQIPLHPSSNEYDEIIETAYSRGVAIVAREVLGGPNVIGKKILLGDAVAARMDEASTRRGVTLALLGTTNVDHLKEIII</sequence>
<reference evidence="2 3" key="1">
    <citation type="journal article" date="2014" name="Nature">
        <title>Sequential evolution of bacterial morphology by co-option of a developmental regulator.</title>
        <authorList>
            <person name="Jiang C."/>
            <person name="Brown P.J."/>
            <person name="Ducret A."/>
            <person name="Brun Y.V."/>
        </authorList>
    </citation>
    <scope>NUCLEOTIDE SEQUENCE [LARGE SCALE GENOMIC DNA]</scope>
    <source>
        <strain evidence="2 3">DSM 16100</strain>
    </source>
</reference>
<dbReference type="Gene3D" id="3.20.20.100">
    <property type="entry name" value="NADP-dependent oxidoreductase domain"/>
    <property type="match status" value="1"/>
</dbReference>
<dbReference type="EMBL" id="AWGB01000018">
    <property type="protein sequence ID" value="ESQ91105.1"/>
    <property type="molecule type" value="Genomic_DNA"/>
</dbReference>
<organism evidence="2 3">
    <name type="scientific">Asticcacaulis benevestitus DSM 16100 = ATCC BAA-896</name>
    <dbReference type="NCBI Taxonomy" id="1121022"/>
    <lineage>
        <taxon>Bacteria</taxon>
        <taxon>Pseudomonadati</taxon>
        <taxon>Pseudomonadota</taxon>
        <taxon>Alphaproteobacteria</taxon>
        <taxon>Caulobacterales</taxon>
        <taxon>Caulobacteraceae</taxon>
        <taxon>Asticcacaulis</taxon>
    </lineage>
</organism>
<dbReference type="RefSeq" id="WP_018082646.1">
    <property type="nucleotide sequence ID" value="NZ_AQWM01000016.1"/>
</dbReference>
<dbReference type="InterPro" id="IPR020471">
    <property type="entry name" value="AKR"/>
</dbReference>
<dbReference type="GO" id="GO:0016491">
    <property type="term" value="F:oxidoreductase activity"/>
    <property type="evidence" value="ECO:0007669"/>
    <property type="project" value="InterPro"/>
</dbReference>